<dbReference type="InterPro" id="IPR006680">
    <property type="entry name" value="Amidohydro-rel"/>
</dbReference>
<proteinExistence type="predicted"/>
<protein>
    <recommendedName>
        <fullName evidence="1">Amidohydrolase-related domain-containing protein</fullName>
    </recommendedName>
</protein>
<dbReference type="GO" id="GO:0016810">
    <property type="term" value="F:hydrolase activity, acting on carbon-nitrogen (but not peptide) bonds"/>
    <property type="evidence" value="ECO:0007669"/>
    <property type="project" value="InterPro"/>
</dbReference>
<accession>A0A381T8Z3</accession>
<dbReference type="InterPro" id="IPR011059">
    <property type="entry name" value="Metal-dep_hydrolase_composite"/>
</dbReference>
<gene>
    <name evidence="2" type="ORF">METZ01_LOCUS65496</name>
</gene>
<dbReference type="AlphaFoldDB" id="A0A381T8Z3"/>
<dbReference type="Pfam" id="PF01979">
    <property type="entry name" value="Amidohydro_1"/>
    <property type="match status" value="1"/>
</dbReference>
<sequence>MITNAMVIYGNGRPPFGPVDIVVEDGLITRVGTWTTGSARIPDAVIDATGKYVMPGIINTHMHWHEWRVPSIPQSIQYERNLYLAAGVTTVREVGGNFRKSKIWQAESAANAIVSPRILVYARPELGTNRTPEEIRIGVRQAKLDGADGLKIGGLDRDQLEALLGEAHIQGLRTAAHIGVEETTAADYIELGVGSIEHFYGIGEVAIDGIQDFPADMNYSDETHRFAYAGELFAQADPEGLRKIVESMIAHNVGWSPTLSIYEASRDVVRAQNLPWYRDYLHPSMEEFWRPAPDHHGSYFAGWTSSNEAAWRRNYRIWMDTLNHFGRRGGLITTGDDAGYIYSLYGFGLIRELELHEEAGFHPLEVLKHATVNGARMLGLSDKLGRVRVGYLADLLVVNGNPLENLRLLNPYGTSVNVDGRSVHGGGIEWTIKDGVPYHVPTLMDEVQQMVDDARSSNWHNVTSGHS</sequence>
<evidence type="ECO:0000259" key="1">
    <source>
        <dbReference type="Pfam" id="PF01979"/>
    </source>
</evidence>
<dbReference type="InterPro" id="IPR032466">
    <property type="entry name" value="Metal_Hydrolase"/>
</dbReference>
<name>A0A381T8Z3_9ZZZZ</name>
<dbReference type="PANTHER" id="PTHR43135:SF3">
    <property type="entry name" value="ALPHA-D-RIBOSE 1-METHYLPHOSPHONATE 5-TRIPHOSPHATE DIPHOSPHATASE"/>
    <property type="match status" value="1"/>
</dbReference>
<dbReference type="Gene3D" id="3.20.20.140">
    <property type="entry name" value="Metal-dependent hydrolases"/>
    <property type="match status" value="1"/>
</dbReference>
<evidence type="ECO:0000313" key="2">
    <source>
        <dbReference type="EMBL" id="SVA12642.1"/>
    </source>
</evidence>
<dbReference type="InterPro" id="IPR051781">
    <property type="entry name" value="Metallo-dep_Hydrolase"/>
</dbReference>
<dbReference type="Gene3D" id="2.30.40.10">
    <property type="entry name" value="Urease, subunit C, domain 1"/>
    <property type="match status" value="1"/>
</dbReference>
<organism evidence="2">
    <name type="scientific">marine metagenome</name>
    <dbReference type="NCBI Taxonomy" id="408172"/>
    <lineage>
        <taxon>unclassified sequences</taxon>
        <taxon>metagenomes</taxon>
        <taxon>ecological metagenomes</taxon>
    </lineage>
</organism>
<feature type="domain" description="Amidohydrolase-related" evidence="1">
    <location>
        <begin position="52"/>
        <end position="416"/>
    </location>
</feature>
<dbReference type="SUPFAM" id="SSF51556">
    <property type="entry name" value="Metallo-dependent hydrolases"/>
    <property type="match status" value="1"/>
</dbReference>
<dbReference type="EMBL" id="UINC01004212">
    <property type="protein sequence ID" value="SVA12642.1"/>
    <property type="molecule type" value="Genomic_DNA"/>
</dbReference>
<dbReference type="SUPFAM" id="SSF51338">
    <property type="entry name" value="Composite domain of metallo-dependent hydrolases"/>
    <property type="match status" value="1"/>
</dbReference>
<dbReference type="PANTHER" id="PTHR43135">
    <property type="entry name" value="ALPHA-D-RIBOSE 1-METHYLPHOSPHONATE 5-TRIPHOSPHATE DIPHOSPHATASE"/>
    <property type="match status" value="1"/>
</dbReference>
<reference evidence="2" key="1">
    <citation type="submission" date="2018-05" db="EMBL/GenBank/DDBJ databases">
        <authorList>
            <person name="Lanie J.A."/>
            <person name="Ng W.-L."/>
            <person name="Kazmierczak K.M."/>
            <person name="Andrzejewski T.M."/>
            <person name="Davidsen T.M."/>
            <person name="Wayne K.J."/>
            <person name="Tettelin H."/>
            <person name="Glass J.I."/>
            <person name="Rusch D."/>
            <person name="Podicherti R."/>
            <person name="Tsui H.-C.T."/>
            <person name="Winkler M.E."/>
        </authorList>
    </citation>
    <scope>NUCLEOTIDE SEQUENCE</scope>
</reference>